<comment type="caution">
    <text evidence="2">The sequence shown here is derived from an EMBL/GenBank/DDBJ whole genome shotgun (WGS) entry which is preliminary data.</text>
</comment>
<gene>
    <name evidence="2" type="ORF">E2A64_13875</name>
</gene>
<dbReference type="EMBL" id="SMSI01000003">
    <property type="protein sequence ID" value="TDH34828.1"/>
    <property type="molecule type" value="Genomic_DNA"/>
</dbReference>
<organism evidence="2 3">
    <name type="scientific">Pseudohoeflea suaedae</name>
    <dbReference type="NCBI Taxonomy" id="877384"/>
    <lineage>
        <taxon>Bacteria</taxon>
        <taxon>Pseudomonadati</taxon>
        <taxon>Pseudomonadota</taxon>
        <taxon>Alphaproteobacteria</taxon>
        <taxon>Hyphomicrobiales</taxon>
        <taxon>Rhizobiaceae</taxon>
        <taxon>Pseudohoeflea</taxon>
    </lineage>
</organism>
<protein>
    <submittedName>
        <fullName evidence="2">Uncharacterized protein</fullName>
    </submittedName>
</protein>
<feature type="transmembrane region" description="Helical" evidence="1">
    <location>
        <begin position="100"/>
        <end position="119"/>
    </location>
</feature>
<dbReference type="RefSeq" id="WP_133285113.1">
    <property type="nucleotide sequence ID" value="NZ_SMSI01000003.1"/>
</dbReference>
<evidence type="ECO:0000313" key="2">
    <source>
        <dbReference type="EMBL" id="TDH34828.1"/>
    </source>
</evidence>
<keyword evidence="1" id="KW-0472">Membrane</keyword>
<keyword evidence="1" id="KW-0812">Transmembrane</keyword>
<dbReference type="Proteomes" id="UP000295131">
    <property type="component" value="Unassembled WGS sequence"/>
</dbReference>
<name>A0A4V3A6W0_9HYPH</name>
<dbReference type="OrthoDB" id="8115206at2"/>
<sequence>MSDDRNHDFELLAPRPARPGRDLRLRPVEFEDAEFETVIPCDGYGAPEGLHIPHVTPELRKPVFSAADNEEFAAERQRLDLFGQGDAVIAETASARSRTAGPAFLGGVVFVAALVFWMSGGHRLIASARHTDPVTTASVSGNAAAGAIIPQGQAFGDERRMSGEAGNVRRGQPARTGVVDAPRPARIERAGSILMIRAGR</sequence>
<keyword evidence="3" id="KW-1185">Reference proteome</keyword>
<dbReference type="AlphaFoldDB" id="A0A4V3A6W0"/>
<evidence type="ECO:0000313" key="3">
    <source>
        <dbReference type="Proteomes" id="UP000295131"/>
    </source>
</evidence>
<evidence type="ECO:0000256" key="1">
    <source>
        <dbReference type="SAM" id="Phobius"/>
    </source>
</evidence>
<accession>A0A4V3A6W0</accession>
<reference evidence="2 3" key="1">
    <citation type="journal article" date="2013" name="Int. J. Syst. Evol. Microbiol.">
        <title>Hoeflea suaedae sp. nov., an endophytic bacterium isolated from the root of the halophyte Suaeda maritima.</title>
        <authorList>
            <person name="Chung E.J."/>
            <person name="Park J.A."/>
            <person name="Pramanik P."/>
            <person name="Bibi F."/>
            <person name="Jeon C.O."/>
            <person name="Chung Y.R."/>
        </authorList>
    </citation>
    <scope>NUCLEOTIDE SEQUENCE [LARGE SCALE GENOMIC DNA]</scope>
    <source>
        <strain evidence="2 3">YC6898</strain>
    </source>
</reference>
<proteinExistence type="predicted"/>
<keyword evidence="1" id="KW-1133">Transmembrane helix</keyword>